<protein>
    <submittedName>
        <fullName evidence="1">Phage major tail tube protein</fullName>
    </submittedName>
</protein>
<evidence type="ECO:0000313" key="1">
    <source>
        <dbReference type="EMBL" id="RXZ35164.1"/>
    </source>
</evidence>
<dbReference type="EMBL" id="SDPT01000001">
    <property type="protein sequence ID" value="RXZ35164.1"/>
    <property type="molecule type" value="Genomic_DNA"/>
</dbReference>
<evidence type="ECO:0000313" key="2">
    <source>
        <dbReference type="Proteomes" id="UP000292347"/>
    </source>
</evidence>
<sequence length="169" mass="18692">MSFPEKLKKADLFVDGRWVAEHTSVTLPKLGRKLEEFRGGGMDRPVKVDMGGEALEAEWACGGWVRDLIMGFGHEQLEGIQMRFTAAAQDDATGAVHSWEAILGGRHEEIDLGESKAGEDTEMKGKTAVVFYQLTRDGEELVYIDVLNAIERIGGVDRMEAQRNALGRL</sequence>
<organism evidence="1 2">
    <name type="scientific">Sphingomonas desiccabilis</name>
    <dbReference type="NCBI Taxonomy" id="429134"/>
    <lineage>
        <taxon>Bacteria</taxon>
        <taxon>Pseudomonadati</taxon>
        <taxon>Pseudomonadota</taxon>
        <taxon>Alphaproteobacteria</taxon>
        <taxon>Sphingomonadales</taxon>
        <taxon>Sphingomonadaceae</taxon>
        <taxon>Sphingomonas</taxon>
    </lineage>
</organism>
<gene>
    <name evidence="1" type="ORF">EO081_05880</name>
</gene>
<dbReference type="Pfam" id="PF04985">
    <property type="entry name" value="Phage_tube"/>
    <property type="match status" value="1"/>
</dbReference>
<dbReference type="OrthoDB" id="3078668at2"/>
<comment type="caution">
    <text evidence="1">The sequence shown here is derived from an EMBL/GenBank/DDBJ whole genome shotgun (WGS) entry which is preliminary data.</text>
</comment>
<keyword evidence="2" id="KW-1185">Reference proteome</keyword>
<name>A0A4Q2J0T9_9SPHN</name>
<reference evidence="1 2" key="1">
    <citation type="submission" date="2019-01" db="EMBL/GenBank/DDBJ databases">
        <title>Sphingomonas mucosissima sp. nov. and Sphingomonas desiccabilis sp. nov., from biological soil crusts in the Colorado Plateau, USA.</title>
        <authorList>
            <person name="Zhu D."/>
        </authorList>
    </citation>
    <scope>NUCLEOTIDE SEQUENCE [LARGE SCALE GENOMIC DNA]</scope>
    <source>
        <strain evidence="1 2">CP1D</strain>
    </source>
</reference>
<dbReference type="AlphaFoldDB" id="A0A4Q2J0T9"/>
<accession>A0A4Q2J0T9</accession>
<dbReference type="Proteomes" id="UP000292347">
    <property type="component" value="Unassembled WGS sequence"/>
</dbReference>
<dbReference type="RefSeq" id="WP_129340938.1">
    <property type="nucleotide sequence ID" value="NZ_JACIDD010000001.1"/>
</dbReference>
<dbReference type="NCBIfam" id="TIGR01611">
    <property type="entry name" value="tail_tube"/>
    <property type="match status" value="1"/>
</dbReference>
<dbReference type="InterPro" id="IPR006498">
    <property type="entry name" value="Tail_tube"/>
</dbReference>
<proteinExistence type="predicted"/>